<name>F4XVT5_9CYAN</name>
<dbReference type="Gene3D" id="3.40.50.300">
    <property type="entry name" value="P-loop containing nucleotide triphosphate hydrolases"/>
    <property type="match status" value="1"/>
</dbReference>
<evidence type="ECO:0000313" key="2">
    <source>
        <dbReference type="Proteomes" id="UP000003959"/>
    </source>
</evidence>
<accession>F4XVT5</accession>
<dbReference type="GO" id="GO:0008146">
    <property type="term" value="F:sulfotransferase activity"/>
    <property type="evidence" value="ECO:0007669"/>
    <property type="project" value="InterPro"/>
</dbReference>
<organism evidence="1 2">
    <name type="scientific">Moorena producens 3L</name>
    <dbReference type="NCBI Taxonomy" id="489825"/>
    <lineage>
        <taxon>Bacteria</taxon>
        <taxon>Bacillati</taxon>
        <taxon>Cyanobacteriota</taxon>
        <taxon>Cyanophyceae</taxon>
        <taxon>Coleofasciculales</taxon>
        <taxon>Coleofasciculaceae</taxon>
        <taxon>Moorena</taxon>
    </lineage>
</organism>
<dbReference type="InterPro" id="IPR005331">
    <property type="entry name" value="Sulfotransferase"/>
</dbReference>
<dbReference type="Proteomes" id="UP000003959">
    <property type="component" value="Unassembled WGS sequence"/>
</dbReference>
<dbReference type="eggNOG" id="ENOG5030THP">
    <property type="taxonomic scope" value="Bacteria"/>
</dbReference>
<sequence length="221" mass="26333">MISHDNKFIFIHIPKCAGKSMQVFFKEEVKALGWQKEAGLEYTMRMDGLAKTLNLYPDYFTLTFIRNPFDRFVSIWKHSERVIKHTDNRPNTYFHRPQRNLSFNEYAKLIREGEPKQLSGFDQYHSKKQVDFILDYNQEYLFGIPRKTKDNCNFIGRFENLKQDFAAVCELLGIKNKTLPHVNNSQDTKHYSDYYDEETVEIVRELYAEDLEYLGYSFNSD</sequence>
<dbReference type="GO" id="GO:0016020">
    <property type="term" value="C:membrane"/>
    <property type="evidence" value="ECO:0007669"/>
    <property type="project" value="InterPro"/>
</dbReference>
<gene>
    <name evidence="1" type="ORF">LYNGBM3L_40970</name>
</gene>
<dbReference type="OrthoDB" id="288532at2"/>
<dbReference type="AlphaFoldDB" id="F4XVT5"/>
<dbReference type="RefSeq" id="WP_008187206.1">
    <property type="nucleotide sequence ID" value="NZ_GL890940.1"/>
</dbReference>
<reference evidence="2" key="1">
    <citation type="journal article" date="2011" name="Proc. Natl. Acad. Sci. U.S.A.">
        <title>Genomic insights into the physiology and ecology of the marine filamentous cyanobacterium Lyngbya majuscula.</title>
        <authorList>
            <person name="Jones A.C."/>
            <person name="Monroe E.A."/>
            <person name="Podell S."/>
            <person name="Hess W.R."/>
            <person name="Klages S."/>
            <person name="Esquenazi E."/>
            <person name="Niessen S."/>
            <person name="Hoover H."/>
            <person name="Rothmann M."/>
            <person name="Lasken R.S."/>
            <person name="Yates J.R.III."/>
            <person name="Reinhardt R."/>
            <person name="Kube M."/>
            <person name="Burkart M.D."/>
            <person name="Allen E.E."/>
            <person name="Dorrestein P.C."/>
            <person name="Gerwick W.H."/>
            <person name="Gerwick L."/>
        </authorList>
    </citation>
    <scope>NUCLEOTIDE SEQUENCE [LARGE SCALE GENOMIC DNA]</scope>
    <source>
        <strain evidence="2">3L</strain>
    </source>
</reference>
<evidence type="ECO:0008006" key="3">
    <source>
        <dbReference type="Google" id="ProtNLM"/>
    </source>
</evidence>
<proteinExistence type="predicted"/>
<evidence type="ECO:0000313" key="1">
    <source>
        <dbReference type="EMBL" id="EGJ31348.1"/>
    </source>
</evidence>
<dbReference type="HOGENOM" id="CLU_094945_2_0_3"/>
<protein>
    <recommendedName>
        <fullName evidence="3">Sulfotransferase family protein</fullName>
    </recommendedName>
</protein>
<dbReference type="EMBL" id="GL890940">
    <property type="protein sequence ID" value="EGJ31348.1"/>
    <property type="molecule type" value="Genomic_DNA"/>
</dbReference>
<keyword evidence="2" id="KW-1185">Reference proteome</keyword>
<dbReference type="SUPFAM" id="SSF52540">
    <property type="entry name" value="P-loop containing nucleoside triphosphate hydrolases"/>
    <property type="match status" value="1"/>
</dbReference>
<dbReference type="InterPro" id="IPR027417">
    <property type="entry name" value="P-loop_NTPase"/>
</dbReference>
<dbReference type="Pfam" id="PF03567">
    <property type="entry name" value="Sulfotransfer_2"/>
    <property type="match status" value="1"/>
</dbReference>